<evidence type="ECO:0000256" key="1">
    <source>
        <dbReference type="SAM" id="Phobius"/>
    </source>
</evidence>
<evidence type="ECO:0000313" key="4">
    <source>
        <dbReference type="Proteomes" id="UP000521676"/>
    </source>
</evidence>
<evidence type="ECO:0000313" key="5">
    <source>
        <dbReference type="Proteomes" id="UP001431572"/>
    </source>
</evidence>
<gene>
    <name evidence="2" type="ORF">HXX08_18240</name>
    <name evidence="3" type="ORF">OZ401_003330</name>
</gene>
<dbReference type="Proteomes" id="UP000521676">
    <property type="component" value="Unassembled WGS sequence"/>
</dbReference>
<sequence length="93" mass="10439">MGRLLLWARRDKLIAFYLVGIMIMLALIIIVLVMFLSEQSHPVTSRQLPNPTQTIVLPTETPFSNPLTIMPNQGRDNAPPPPPTKIVPIITIR</sequence>
<dbReference type="RefSeq" id="WP_341471575.1">
    <property type="nucleotide sequence ID" value="NZ_CP128400.1"/>
</dbReference>
<accession>A0A8T7M6P0</accession>
<dbReference type="AlphaFoldDB" id="A0A8T7M6P0"/>
<organism evidence="2 4">
    <name type="scientific">Candidatus Chlorohelix allophototropha</name>
    <dbReference type="NCBI Taxonomy" id="3003348"/>
    <lineage>
        <taxon>Bacteria</taxon>
        <taxon>Bacillati</taxon>
        <taxon>Chloroflexota</taxon>
        <taxon>Chloroflexia</taxon>
        <taxon>Candidatus Chloroheliales</taxon>
        <taxon>Candidatus Chloroheliaceae</taxon>
        <taxon>Candidatus Chlorohelix</taxon>
    </lineage>
</organism>
<reference evidence="2 4" key="1">
    <citation type="submission" date="2020-06" db="EMBL/GenBank/DDBJ databases">
        <title>Anoxygenic phototrophic Chloroflexota member uses a Type I reaction center.</title>
        <authorList>
            <person name="Tsuji J.M."/>
            <person name="Shaw N.A."/>
            <person name="Nagashima S."/>
            <person name="Venkiteswaran J."/>
            <person name="Schiff S.L."/>
            <person name="Hanada S."/>
            <person name="Tank M."/>
            <person name="Neufeld J.D."/>
        </authorList>
    </citation>
    <scope>NUCLEOTIDE SEQUENCE [LARGE SCALE GENOMIC DNA]</scope>
    <source>
        <strain evidence="2">L227-S17</strain>
    </source>
</reference>
<keyword evidence="1" id="KW-1133">Transmembrane helix</keyword>
<dbReference type="Proteomes" id="UP001431572">
    <property type="component" value="Chromosome 2"/>
</dbReference>
<evidence type="ECO:0000313" key="3">
    <source>
        <dbReference type="EMBL" id="WJW69702.1"/>
    </source>
</evidence>
<reference evidence="3" key="2">
    <citation type="journal article" date="2024" name="Nature">
        <title>Anoxygenic phototroph of the Chloroflexota uses a type I reaction centre.</title>
        <authorList>
            <person name="Tsuji J.M."/>
            <person name="Shaw N.A."/>
            <person name="Nagashima S."/>
            <person name="Venkiteswaran J.J."/>
            <person name="Schiff S.L."/>
            <person name="Watanabe T."/>
            <person name="Fukui M."/>
            <person name="Hanada S."/>
            <person name="Tank M."/>
            <person name="Neufeld J.D."/>
        </authorList>
    </citation>
    <scope>NUCLEOTIDE SEQUENCE</scope>
    <source>
        <strain evidence="3">L227-S17</strain>
    </source>
</reference>
<dbReference type="EMBL" id="CP128400">
    <property type="protein sequence ID" value="WJW69702.1"/>
    <property type="molecule type" value="Genomic_DNA"/>
</dbReference>
<dbReference type="EMBL" id="JACATZ010000003">
    <property type="protein sequence ID" value="NWJ47797.1"/>
    <property type="molecule type" value="Genomic_DNA"/>
</dbReference>
<keyword evidence="5" id="KW-1185">Reference proteome</keyword>
<proteinExistence type="predicted"/>
<protein>
    <submittedName>
        <fullName evidence="2">Uncharacterized protein</fullName>
    </submittedName>
</protein>
<feature type="transmembrane region" description="Helical" evidence="1">
    <location>
        <begin position="14"/>
        <end position="36"/>
    </location>
</feature>
<name>A0A8T7M6P0_9CHLR</name>
<keyword evidence="1" id="KW-0472">Membrane</keyword>
<evidence type="ECO:0000313" key="2">
    <source>
        <dbReference type="EMBL" id="NWJ47797.1"/>
    </source>
</evidence>
<keyword evidence="1" id="KW-0812">Transmembrane</keyword>